<dbReference type="EMBL" id="CAFBIY010000180">
    <property type="protein sequence ID" value="CAB4852966.1"/>
    <property type="molecule type" value="Genomic_DNA"/>
</dbReference>
<proteinExistence type="predicted"/>
<dbReference type="GO" id="GO:0046653">
    <property type="term" value="P:tetrahydrofolate metabolic process"/>
    <property type="evidence" value="ECO:0007669"/>
    <property type="project" value="InterPro"/>
</dbReference>
<dbReference type="InterPro" id="IPR038561">
    <property type="entry name" value="SoxD_sf"/>
</dbReference>
<accession>A0A6J7C4F5</accession>
<sequence length="78" mass="9217">MLWIECPNCGSRPFEEYRYGSVFPVTPDSITDPDARNIDHAWMQDNIQGVTQERWFHESGCRRWFTATRDTTTDVFLD</sequence>
<dbReference type="Pfam" id="PF04267">
    <property type="entry name" value="SoxD"/>
    <property type="match status" value="1"/>
</dbReference>
<dbReference type="GO" id="GO:0008115">
    <property type="term" value="F:sarcosine oxidase activity"/>
    <property type="evidence" value="ECO:0007669"/>
    <property type="project" value="InterPro"/>
</dbReference>
<evidence type="ECO:0000313" key="3">
    <source>
        <dbReference type="EMBL" id="CAB4832871.1"/>
    </source>
</evidence>
<protein>
    <submittedName>
        <fullName evidence="4">Unannotated protein</fullName>
    </submittedName>
</protein>
<evidence type="ECO:0000313" key="4">
    <source>
        <dbReference type="EMBL" id="CAB4852966.1"/>
    </source>
</evidence>
<evidence type="ECO:0000313" key="2">
    <source>
        <dbReference type="EMBL" id="CAB4708427.1"/>
    </source>
</evidence>
<dbReference type="EMBL" id="CAFBMT010000001">
    <property type="protein sequence ID" value="CAB4912115.1"/>
    <property type="molecule type" value="Genomic_DNA"/>
</dbReference>
<dbReference type="Gene3D" id="3.30.2270.10">
    <property type="entry name" value="Folate-binding superfamily"/>
    <property type="match status" value="1"/>
</dbReference>
<dbReference type="EMBL" id="CAEZYF010000002">
    <property type="protein sequence ID" value="CAB4708427.1"/>
    <property type="molecule type" value="Genomic_DNA"/>
</dbReference>
<dbReference type="EMBL" id="CAFAAV010000214">
    <property type="protein sequence ID" value="CAB4832871.1"/>
    <property type="molecule type" value="Genomic_DNA"/>
</dbReference>
<dbReference type="EMBL" id="CAESGF010000002">
    <property type="protein sequence ID" value="CAB4362723.1"/>
    <property type="molecule type" value="Genomic_DNA"/>
</dbReference>
<dbReference type="AlphaFoldDB" id="A0A6J7C4F5"/>
<gene>
    <name evidence="2" type="ORF">UFOPK2656_00506</name>
    <name evidence="3" type="ORF">UFOPK3099_02274</name>
    <name evidence="4" type="ORF">UFOPK3267_02490</name>
    <name evidence="5" type="ORF">UFOPK3651_00274</name>
    <name evidence="6" type="ORF">UFOPK3931_00596</name>
    <name evidence="1" type="ORF">UFOPK4189_00503</name>
</gene>
<evidence type="ECO:0000313" key="6">
    <source>
        <dbReference type="EMBL" id="CAB4977598.1"/>
    </source>
</evidence>
<dbReference type="EMBL" id="CAFBOL010000009">
    <property type="protein sequence ID" value="CAB4977598.1"/>
    <property type="molecule type" value="Genomic_DNA"/>
</dbReference>
<evidence type="ECO:0000313" key="5">
    <source>
        <dbReference type="EMBL" id="CAB4912115.1"/>
    </source>
</evidence>
<organism evidence="4">
    <name type="scientific">freshwater metagenome</name>
    <dbReference type="NCBI Taxonomy" id="449393"/>
    <lineage>
        <taxon>unclassified sequences</taxon>
        <taxon>metagenomes</taxon>
        <taxon>ecological metagenomes</taxon>
    </lineage>
</organism>
<reference evidence="4" key="1">
    <citation type="submission" date="2020-05" db="EMBL/GenBank/DDBJ databases">
        <authorList>
            <person name="Chiriac C."/>
            <person name="Salcher M."/>
            <person name="Ghai R."/>
            <person name="Kavagutti S V."/>
        </authorList>
    </citation>
    <scope>NUCLEOTIDE SEQUENCE</scope>
</reference>
<evidence type="ECO:0000313" key="1">
    <source>
        <dbReference type="EMBL" id="CAB4362723.1"/>
    </source>
</evidence>
<dbReference type="InterPro" id="IPR006279">
    <property type="entry name" value="SoxD"/>
</dbReference>
<name>A0A6J7C4F5_9ZZZZ</name>